<protein>
    <submittedName>
        <fullName evidence="1">Bacteriophage abortive infection AbiH</fullName>
    </submittedName>
</protein>
<dbReference type="Pfam" id="PF14253">
    <property type="entry name" value="AbiH"/>
    <property type="match status" value="1"/>
</dbReference>
<dbReference type="AlphaFoldDB" id="A0A1H2EKN3"/>
<proteinExistence type="predicted"/>
<evidence type="ECO:0000313" key="1">
    <source>
        <dbReference type="EMBL" id="SDT95686.1"/>
    </source>
</evidence>
<name>A0A1H2EKN3_9GAMM</name>
<dbReference type="EMBL" id="LT629780">
    <property type="protein sequence ID" value="SDT95686.1"/>
    <property type="molecule type" value="Genomic_DNA"/>
</dbReference>
<dbReference type="InterPro" id="IPR025935">
    <property type="entry name" value="AbiH"/>
</dbReference>
<evidence type="ECO:0000313" key="2">
    <source>
        <dbReference type="Proteomes" id="UP000243063"/>
    </source>
</evidence>
<gene>
    <name evidence="1" type="ORF">SAMN05216580_0674</name>
</gene>
<dbReference type="OrthoDB" id="5903604at2"/>
<keyword evidence="2" id="KW-1185">Reference proteome</keyword>
<organism evidence="1 2">
    <name type="scientific">Geopseudomonas guangdongensis</name>
    <dbReference type="NCBI Taxonomy" id="1245526"/>
    <lineage>
        <taxon>Bacteria</taxon>
        <taxon>Pseudomonadati</taxon>
        <taxon>Pseudomonadota</taxon>
        <taxon>Gammaproteobacteria</taxon>
        <taxon>Pseudomonadales</taxon>
        <taxon>Pseudomonadaceae</taxon>
        <taxon>Geopseudomonas</taxon>
    </lineage>
</organism>
<dbReference type="RefSeq" id="WP_090212110.1">
    <property type="nucleotide sequence ID" value="NZ_LT629780.1"/>
</dbReference>
<accession>A0A1H2EKN3</accession>
<dbReference type="Proteomes" id="UP000243063">
    <property type="component" value="Chromosome I"/>
</dbReference>
<sequence length="300" mass="34132">MDTQILYVIGNGFDLHHGLPTQYKNFKAFLNMVDRQVFDWIDTYVPADEDWSDLELALADMDTESVVSDLTGFLASYADEDWSDAGHHDFQYEVDRVATGLSKTLQSRFGDWIRSIVVPDCSPIHQLLGTLDRNAIYLTFNYTSTLSKLYDVPAENILYIHGEGAEPGSELILGHAWTPDERTSLQKGLDGESADHRVMEALGRLDDYFEQTFKPSEQIIKLNADFFSNLRSVTHVTVLGHSLSSVDKAYFLAMVEALERRPVIWTVAVRSHDDDTHKIQCLNDFGVPREQIYCKLWSEL</sequence>
<reference evidence="2" key="1">
    <citation type="submission" date="2016-10" db="EMBL/GenBank/DDBJ databases">
        <authorList>
            <person name="Varghese N."/>
            <person name="Submissions S."/>
        </authorList>
    </citation>
    <scope>NUCLEOTIDE SEQUENCE [LARGE SCALE GENOMIC DNA]</scope>
    <source>
        <strain evidence="2">CCTCC 2012022</strain>
    </source>
</reference>